<dbReference type="Gene3D" id="1.25.40.10">
    <property type="entry name" value="Tetratricopeptide repeat domain"/>
    <property type="match status" value="1"/>
</dbReference>
<keyword evidence="2 4" id="KW-0472">Membrane</keyword>
<organism evidence="6">
    <name type="scientific">Marivirga arenosa</name>
    <dbReference type="NCBI Taxonomy" id="3059076"/>
    <lineage>
        <taxon>Bacteria</taxon>
        <taxon>Pseudomonadati</taxon>
        <taxon>Bacteroidota</taxon>
        <taxon>Cytophagia</taxon>
        <taxon>Cytophagales</taxon>
        <taxon>Marivirgaceae</taxon>
        <taxon>Marivirga</taxon>
    </lineage>
</organism>
<dbReference type="InterPro" id="IPR011042">
    <property type="entry name" value="6-blade_b-propeller_TolB-like"/>
</dbReference>
<dbReference type="KEGG" id="marp:QYS47_29730"/>
<dbReference type="AlphaFoldDB" id="A0AA52F0U0"/>
<evidence type="ECO:0000256" key="4">
    <source>
        <dbReference type="PROSITE-ProRule" id="PRU00473"/>
    </source>
</evidence>
<dbReference type="InterPro" id="IPR006664">
    <property type="entry name" value="OMP_bac"/>
</dbReference>
<dbReference type="PRINTS" id="PR01021">
    <property type="entry name" value="OMPADOMAIN"/>
</dbReference>
<dbReference type="CDD" id="cd15482">
    <property type="entry name" value="Sialidase_non-viral"/>
    <property type="match status" value="1"/>
</dbReference>
<dbReference type="Pfam" id="PF00691">
    <property type="entry name" value="OmpA"/>
    <property type="match status" value="1"/>
</dbReference>
<accession>A0AA52F0U0</accession>
<dbReference type="Gene3D" id="2.60.40.1120">
    <property type="entry name" value="Carboxypeptidase-like, regulatory domain"/>
    <property type="match status" value="1"/>
</dbReference>
<dbReference type="GO" id="GO:0009279">
    <property type="term" value="C:cell outer membrane"/>
    <property type="evidence" value="ECO:0007669"/>
    <property type="project" value="UniProtKB-SubCell"/>
</dbReference>
<reference evidence="6" key="1">
    <citation type="submission" date="2023-08" db="EMBL/GenBank/DDBJ databases">
        <title>Comparative genomics and taxonomic characterization of three novel marine species of genus Marivirga.</title>
        <authorList>
            <person name="Muhammad N."/>
            <person name="Kim S.-G."/>
        </authorList>
    </citation>
    <scope>NUCLEOTIDE SEQUENCE</scope>
    <source>
        <strain evidence="6">BKB1-2</strain>
    </source>
</reference>
<feature type="domain" description="OmpA-like" evidence="5">
    <location>
        <begin position="510"/>
        <end position="618"/>
    </location>
</feature>
<dbReference type="PANTHER" id="PTHR30329:SF21">
    <property type="entry name" value="LIPOPROTEIN YIAD-RELATED"/>
    <property type="match status" value="1"/>
</dbReference>
<dbReference type="RefSeq" id="WP_322347808.1">
    <property type="nucleotide sequence ID" value="NZ_CP129968.2"/>
</dbReference>
<sequence length="618" mass="71336">MDFKKITFLISLILISFSSYSQDYKRKTERLLNKSEEALGQRDWPGAVRYMEEAISVEPQNHYLYLEKASLLYTINDLPKVLEALQKAFSIEENWPARYTDYYFILGKESFDKGKYEQAKRPLEIYEQRGYKDDYVRMSKIILKSIDFALSEIESYQENSNPVKSINSESIFRSIYFPFFTLYPSEFLYFTGQRVRNIEEGIYRAKISGTEFQKLEEVPVINSKENEGAAAISADGRVMVFTSCNRRDGFGSCDLYISYYEGDSWQKPVNLGEKVNTAAWESQPFLSSDGRFLLFSSNRRGGYGKRDLYYSLNINGEWSRAKNLGSKVNTFSDEISPFLKLSNDSLFFSSNGRVGMGGFDLYKTAWPLNVDSIENVGLPINTYNNELSFHEKFDGDRYWSRELDSDAKYPPAKVFFQKHEKTERINLVFGEVTDATTEKNIKARIQIYDLELDSLIQETYSNSNSGLYQVIIPKPSDYSFYVEAPGYLFTSRKLDVSEERTELNFKLKPIKENETVILNNIYFEFDSYELSEKSKNEINKIADFLINNPQVKIEIGGYTDLVGSKSYNKTLSQKRANAVYNSLLEFPEIEKDNISARGYGATSLPNGEYKKTVVFKIL</sequence>
<protein>
    <submittedName>
        <fullName evidence="6">OmpA family protein</fullName>
    </submittedName>
</protein>
<evidence type="ECO:0000313" key="6">
    <source>
        <dbReference type="EMBL" id="WNB18279.1"/>
    </source>
</evidence>
<dbReference type="Proteomes" id="UP001232019">
    <property type="component" value="Chromosome"/>
</dbReference>
<dbReference type="Gene3D" id="3.30.1330.60">
    <property type="entry name" value="OmpA-like domain"/>
    <property type="match status" value="1"/>
</dbReference>
<comment type="subcellular location">
    <subcellularLocation>
        <location evidence="1">Cell outer membrane</location>
    </subcellularLocation>
</comment>
<dbReference type="InterPro" id="IPR036737">
    <property type="entry name" value="OmpA-like_sf"/>
</dbReference>
<evidence type="ECO:0000259" key="5">
    <source>
        <dbReference type="PROSITE" id="PS51123"/>
    </source>
</evidence>
<dbReference type="InterPro" id="IPR006690">
    <property type="entry name" value="OMPA-like_CS"/>
</dbReference>
<name>A0AA52F0U0_9BACT</name>
<evidence type="ECO:0000256" key="3">
    <source>
        <dbReference type="ARBA" id="ARBA00023237"/>
    </source>
</evidence>
<dbReference type="PROSITE" id="PS01068">
    <property type="entry name" value="OMPA_1"/>
    <property type="match status" value="1"/>
</dbReference>
<dbReference type="InterPro" id="IPR006665">
    <property type="entry name" value="OmpA-like"/>
</dbReference>
<dbReference type="SUPFAM" id="SSF48452">
    <property type="entry name" value="TPR-like"/>
    <property type="match status" value="1"/>
</dbReference>
<evidence type="ECO:0000256" key="1">
    <source>
        <dbReference type="ARBA" id="ARBA00004442"/>
    </source>
</evidence>
<dbReference type="PANTHER" id="PTHR30329">
    <property type="entry name" value="STATOR ELEMENT OF FLAGELLAR MOTOR COMPLEX"/>
    <property type="match status" value="1"/>
</dbReference>
<keyword evidence="3" id="KW-0998">Cell outer membrane</keyword>
<proteinExistence type="predicted"/>
<dbReference type="SUPFAM" id="SSF49464">
    <property type="entry name" value="Carboxypeptidase regulatory domain-like"/>
    <property type="match status" value="1"/>
</dbReference>
<dbReference type="InterPro" id="IPR011990">
    <property type="entry name" value="TPR-like_helical_dom_sf"/>
</dbReference>
<dbReference type="CDD" id="cd07185">
    <property type="entry name" value="OmpA_C-like"/>
    <property type="match status" value="1"/>
</dbReference>
<dbReference type="Gene3D" id="2.120.10.30">
    <property type="entry name" value="TolB, C-terminal domain"/>
    <property type="match status" value="1"/>
</dbReference>
<dbReference type="InterPro" id="IPR011659">
    <property type="entry name" value="WD40"/>
</dbReference>
<evidence type="ECO:0000256" key="2">
    <source>
        <dbReference type="ARBA" id="ARBA00023136"/>
    </source>
</evidence>
<gene>
    <name evidence="6" type="ORF">QYS47_29730</name>
</gene>
<dbReference type="InterPro" id="IPR008969">
    <property type="entry name" value="CarboxyPept-like_regulatory"/>
</dbReference>
<dbReference type="EMBL" id="CP129968">
    <property type="protein sequence ID" value="WNB18279.1"/>
    <property type="molecule type" value="Genomic_DNA"/>
</dbReference>
<dbReference type="InterPro" id="IPR050330">
    <property type="entry name" value="Bact_OuterMem_StrucFunc"/>
</dbReference>
<dbReference type="Pfam" id="PF07676">
    <property type="entry name" value="PD40"/>
    <property type="match status" value="2"/>
</dbReference>
<dbReference type="SUPFAM" id="SSF82171">
    <property type="entry name" value="DPP6 N-terminal domain-like"/>
    <property type="match status" value="1"/>
</dbReference>
<dbReference type="SUPFAM" id="SSF103088">
    <property type="entry name" value="OmpA-like"/>
    <property type="match status" value="1"/>
</dbReference>
<dbReference type="PROSITE" id="PS51123">
    <property type="entry name" value="OMPA_2"/>
    <property type="match status" value="1"/>
</dbReference>